<evidence type="ECO:0000256" key="1">
    <source>
        <dbReference type="SAM" id="Coils"/>
    </source>
</evidence>
<feature type="region of interest" description="Disordered" evidence="2">
    <location>
        <begin position="546"/>
        <end position="569"/>
    </location>
</feature>
<dbReference type="NCBIfam" id="TIGR02097">
    <property type="entry name" value="yccV"/>
    <property type="match status" value="1"/>
</dbReference>
<evidence type="ECO:0000313" key="4">
    <source>
        <dbReference type="EMBL" id="KAF0306006.1"/>
    </source>
</evidence>
<dbReference type="InterPro" id="IPR053189">
    <property type="entry name" value="Clp_protease_adapter_ClpF"/>
</dbReference>
<feature type="region of interest" description="Disordered" evidence="2">
    <location>
        <begin position="492"/>
        <end position="515"/>
    </location>
</feature>
<feature type="region of interest" description="Disordered" evidence="2">
    <location>
        <begin position="654"/>
        <end position="676"/>
    </location>
</feature>
<feature type="compositionally biased region" description="Low complexity" evidence="2">
    <location>
        <begin position="600"/>
        <end position="620"/>
    </location>
</feature>
<comment type="caution">
    <text evidence="4">The sequence shown here is derived from an EMBL/GenBank/DDBJ whole genome shotgun (WGS) entry which is preliminary data.</text>
</comment>
<dbReference type="Proteomes" id="UP000440578">
    <property type="component" value="Unassembled WGS sequence"/>
</dbReference>
<dbReference type="InterPro" id="IPR011722">
    <property type="entry name" value="Hemimethylated_DNA-bd_dom"/>
</dbReference>
<feature type="region of interest" description="Disordered" evidence="2">
    <location>
        <begin position="600"/>
        <end position="622"/>
    </location>
</feature>
<feature type="compositionally biased region" description="Low complexity" evidence="2">
    <location>
        <begin position="438"/>
        <end position="458"/>
    </location>
</feature>
<sequence length="753" mass="84645">MLDEMGNKYFTIGGLPDPAMQEMKELVSRHCTVLVKDQLLDVLDTEQTDGFEHISRRHYARMLYRELHRDGVLLPLFREFMQRPSEHVNIPEATHLIDQWITPERRRRNASELQHHYQHIAALCLRQLRAAAPHHPAAAWARCKADPFGQTLWSEADVLVVLDAVNAVLYDQLDLLGDQDGRPRTGYAAVAHQLFCGVDAGDVNPRALLSALYATVAGLLGVNMFPVRFPGNSLLRWQTRDGSDSLFVSVMRAGLRQTRDEIMANPYLRIRNVGHESFEPIPRHELLNRLVVGIMAGHRTAHLTDADLLSLNALAVWSETDCRLGFPLLHELSEVFGGIRPMYIHDLTQEFLEQHDGTLSEEEREGLRDSKELMKQRYEQILQELRRHKEVVCLRRNAAPVQRRFRVGDIVRHRRYHYHAVVAGWTERCDATEVGSQSATGATTTTPWWPAGPSAATPQRGGFTERHRRYHYHAVVAGWTERCDATEVGSQSATGATTTTPWWPAGPSAATPQRGGFTERHRRYHYHAVVAGWTERCDATEVGSQSATGATTTTPWWPAGPSAATPQRGGFTERHRRYHYHAVVAGWTERCDATEVGSQSATGATTTTPWWPAGPSAATPQRGGFTVRHRRYHYHAVVAGWTERCDATEVGSQSATGATTTTPWWPAGPSAATPQRGGFTVRHRRYHYHAVVAGWTERCDATEGWIEQMGVDRLPLGRHQPFFNVLAEDRTTRYAADGRCRTRWGPGSRGPLI</sequence>
<feature type="compositionally biased region" description="Low complexity" evidence="2">
    <location>
        <begin position="546"/>
        <end position="566"/>
    </location>
</feature>
<reference evidence="4 5" key="1">
    <citation type="submission" date="2019-07" db="EMBL/GenBank/DDBJ databases">
        <title>Draft genome assembly of a fouling barnacle, Amphibalanus amphitrite (Darwin, 1854): The first reference genome for Thecostraca.</title>
        <authorList>
            <person name="Kim W."/>
        </authorList>
    </citation>
    <scope>NUCLEOTIDE SEQUENCE [LARGE SCALE GENOMIC DNA]</scope>
    <source>
        <strain evidence="4">SNU_AA5</strain>
        <tissue evidence="4">Soma without cirri and trophi</tissue>
    </source>
</reference>
<evidence type="ECO:0000256" key="2">
    <source>
        <dbReference type="SAM" id="MobiDB-lite"/>
    </source>
</evidence>
<gene>
    <name evidence="4" type="primary">FBXO21_2</name>
    <name evidence="4" type="ORF">FJT64_022451</name>
</gene>
<evidence type="ECO:0000259" key="3">
    <source>
        <dbReference type="SMART" id="SM00992"/>
    </source>
</evidence>
<dbReference type="Pfam" id="PF08755">
    <property type="entry name" value="YccV-like"/>
    <property type="match status" value="2"/>
</dbReference>
<dbReference type="OrthoDB" id="28868at2759"/>
<keyword evidence="5" id="KW-1185">Reference proteome</keyword>
<feature type="compositionally biased region" description="Low complexity" evidence="2">
    <location>
        <begin position="492"/>
        <end position="512"/>
    </location>
</feature>
<keyword evidence="1" id="KW-0175">Coiled coil</keyword>
<feature type="domain" description="Hemimethylated DNA-binding" evidence="3">
    <location>
        <begin position="676"/>
        <end position="743"/>
    </location>
</feature>
<feature type="domain" description="Hemimethylated DNA-binding" evidence="3">
    <location>
        <begin position="402"/>
        <end position="527"/>
    </location>
</feature>
<dbReference type="SMART" id="SM00992">
    <property type="entry name" value="YccV-like"/>
    <property type="match status" value="2"/>
</dbReference>
<organism evidence="4 5">
    <name type="scientific">Amphibalanus amphitrite</name>
    <name type="common">Striped barnacle</name>
    <name type="synonym">Balanus amphitrite</name>
    <dbReference type="NCBI Taxonomy" id="1232801"/>
    <lineage>
        <taxon>Eukaryota</taxon>
        <taxon>Metazoa</taxon>
        <taxon>Ecdysozoa</taxon>
        <taxon>Arthropoda</taxon>
        <taxon>Crustacea</taxon>
        <taxon>Multicrustacea</taxon>
        <taxon>Cirripedia</taxon>
        <taxon>Thoracica</taxon>
        <taxon>Thoracicalcarea</taxon>
        <taxon>Balanomorpha</taxon>
        <taxon>Balanoidea</taxon>
        <taxon>Balanidae</taxon>
        <taxon>Amphibalaninae</taxon>
        <taxon>Amphibalanus</taxon>
    </lineage>
</organism>
<name>A0A6A4WF41_AMPAM</name>
<dbReference type="EMBL" id="VIIS01000700">
    <property type="protein sequence ID" value="KAF0306006.1"/>
    <property type="molecule type" value="Genomic_DNA"/>
</dbReference>
<dbReference type="AlphaFoldDB" id="A0A6A4WF41"/>
<accession>A0A6A4WF41</accession>
<dbReference type="Gene3D" id="2.30.30.390">
    <property type="entry name" value="Hemimethylated DNA-binding domain"/>
    <property type="match status" value="2"/>
</dbReference>
<evidence type="ECO:0000313" key="5">
    <source>
        <dbReference type="Proteomes" id="UP000440578"/>
    </source>
</evidence>
<feature type="compositionally biased region" description="Low complexity" evidence="2">
    <location>
        <begin position="654"/>
        <end position="674"/>
    </location>
</feature>
<dbReference type="SUPFAM" id="SSF141255">
    <property type="entry name" value="YccV-like"/>
    <property type="match status" value="2"/>
</dbReference>
<proteinExistence type="predicted"/>
<feature type="coiled-coil region" evidence="1">
    <location>
        <begin position="364"/>
        <end position="391"/>
    </location>
</feature>
<dbReference type="PANTHER" id="PTHR48439:SF1">
    <property type="entry name" value="HEMIMETHYLATED DNA-BINDING DOMAIN-CONTAINING PROTEIN"/>
    <property type="match status" value="1"/>
</dbReference>
<protein>
    <submittedName>
        <fullName evidence="4">F-box only protein 21</fullName>
    </submittedName>
</protein>
<feature type="region of interest" description="Disordered" evidence="2">
    <location>
        <begin position="438"/>
        <end position="461"/>
    </location>
</feature>
<dbReference type="PANTHER" id="PTHR48439">
    <property type="entry name" value="HEMIMETHYLATED DNA-BINDING DOMAIN-CONTAINING PROTEIN"/>
    <property type="match status" value="1"/>
</dbReference>
<dbReference type="GO" id="GO:0003677">
    <property type="term" value="F:DNA binding"/>
    <property type="evidence" value="ECO:0007669"/>
    <property type="project" value="InterPro"/>
</dbReference>
<dbReference type="InterPro" id="IPR036623">
    <property type="entry name" value="Hemimethylated_DNA-bd_sf"/>
</dbReference>